<organism evidence="6 7">
    <name type="scientific">Seiridium cardinale</name>
    <dbReference type="NCBI Taxonomy" id="138064"/>
    <lineage>
        <taxon>Eukaryota</taxon>
        <taxon>Fungi</taxon>
        <taxon>Dikarya</taxon>
        <taxon>Ascomycota</taxon>
        <taxon>Pezizomycotina</taxon>
        <taxon>Sordariomycetes</taxon>
        <taxon>Xylariomycetidae</taxon>
        <taxon>Amphisphaeriales</taxon>
        <taxon>Sporocadaceae</taxon>
        <taxon>Seiridium</taxon>
    </lineage>
</organism>
<keyword evidence="7" id="KW-1185">Reference proteome</keyword>
<feature type="region of interest" description="Disordered" evidence="4">
    <location>
        <begin position="631"/>
        <end position="662"/>
    </location>
</feature>
<evidence type="ECO:0000256" key="2">
    <source>
        <dbReference type="ARBA" id="ARBA00022801"/>
    </source>
</evidence>
<reference evidence="6 7" key="1">
    <citation type="submission" date="2024-02" db="EMBL/GenBank/DDBJ databases">
        <title>First draft genome assembly of two strains of Seiridium cardinale.</title>
        <authorList>
            <person name="Emiliani G."/>
            <person name="Scali E."/>
        </authorList>
    </citation>
    <scope>NUCLEOTIDE SEQUENCE [LARGE SCALE GENOMIC DNA]</scope>
    <source>
        <strain evidence="6 7">BM-138-000479</strain>
    </source>
</reference>
<name>A0ABR2YA89_9PEZI</name>
<sequence length="662" mass="73798">MSTFNGVVHEFPDIAIDFFRQRTGRHPPLACFLSHVHSDHLAGLEALKSPFVYCSAATREILLKLEKRPSRIACALGLQEAPVRTYSHLKSLLKPIPLETPIVLELEPGNHIRVILLDANHCPGAVMFLIEGTGRAILYTGDIRSEPWWVNSIARNPSLVEYSSGLRTLDRIYLDTSMLNDHVLPTKAEGLRELLSKVSDYPDETVFCMQAWTYGYEDVWIALSRALESKIHVDTYKMGVYKSLVAKTSSDRLASQLHFSKEAPYLVGFNCGNNRHEGCLTLDENVRIHSCEEGTACSVMKSKPIVWIQPIVTHLPDGREITEIGLGGGGGDLEQEVDLGELTVENIQPLLEMIFEAEDLSTTVKNQMKALLLLLVANDHPEKESTIQDFPEDVQTRLGSILWSMVRTLGAQKKQLTGRPTPPNADQPLPNRITFPYARHSSCPELRHLIEAFRPKDIWPCTVDLSHWEERGITMRKVFGACCSSDIFEHDDFVQSIIEQGNKSAQPRGDVVDNTQHTTSSVITISSLGQSPCSPPTTNTSTKASKLRITTPSHPSQKLRADVEVISISSTDYPSEPEDSEPARAYKRDYEDFQDAETGEGGEGLDIQGDSQASVLTERAYETRLRAFQSTDGMLEDSRWPPITLISTTDHHTKLDEELGQS</sequence>
<evidence type="ECO:0000259" key="5">
    <source>
        <dbReference type="SMART" id="SM00849"/>
    </source>
</evidence>
<evidence type="ECO:0000313" key="7">
    <source>
        <dbReference type="Proteomes" id="UP001465668"/>
    </source>
</evidence>
<dbReference type="PANTHER" id="PTHR23240:SF8">
    <property type="entry name" value="PROTEIN ARTEMIS"/>
    <property type="match status" value="1"/>
</dbReference>
<evidence type="ECO:0000256" key="3">
    <source>
        <dbReference type="ARBA" id="ARBA00022839"/>
    </source>
</evidence>
<keyword evidence="3" id="KW-0269">Exonuclease</keyword>
<proteinExistence type="predicted"/>
<feature type="region of interest" description="Disordered" evidence="4">
    <location>
        <begin position="526"/>
        <end position="558"/>
    </location>
</feature>
<dbReference type="SMART" id="SM00849">
    <property type="entry name" value="Lactamase_B"/>
    <property type="match status" value="1"/>
</dbReference>
<dbReference type="InterPro" id="IPR036866">
    <property type="entry name" value="RibonucZ/Hydroxyglut_hydro"/>
</dbReference>
<evidence type="ECO:0000313" key="6">
    <source>
        <dbReference type="EMBL" id="KAK9784124.1"/>
    </source>
</evidence>
<feature type="compositionally biased region" description="Basic and acidic residues" evidence="4">
    <location>
        <begin position="649"/>
        <end position="662"/>
    </location>
</feature>
<gene>
    <name evidence="6" type="ORF">SCAR479_00683</name>
</gene>
<dbReference type="Proteomes" id="UP001465668">
    <property type="component" value="Unassembled WGS sequence"/>
</dbReference>
<keyword evidence="1" id="KW-0540">Nuclease</keyword>
<protein>
    <recommendedName>
        <fullName evidence="5">Metallo-beta-lactamase domain-containing protein</fullName>
    </recommendedName>
</protein>
<dbReference type="SUPFAM" id="SSF56281">
    <property type="entry name" value="Metallo-hydrolase/oxidoreductase"/>
    <property type="match status" value="1"/>
</dbReference>
<comment type="caution">
    <text evidence="6">The sequence shown here is derived from an EMBL/GenBank/DDBJ whole genome shotgun (WGS) entry which is preliminary data.</text>
</comment>
<keyword evidence="2" id="KW-0378">Hydrolase</keyword>
<dbReference type="PANTHER" id="PTHR23240">
    <property type="entry name" value="DNA CROSS-LINK REPAIR PROTEIN PSO2/SNM1-RELATED"/>
    <property type="match status" value="1"/>
</dbReference>
<dbReference type="Gene3D" id="3.60.15.10">
    <property type="entry name" value="Ribonuclease Z/Hydroxyacylglutathione hydrolase-like"/>
    <property type="match status" value="1"/>
</dbReference>
<dbReference type="EMBL" id="JARVKM010000001">
    <property type="protein sequence ID" value="KAK9784124.1"/>
    <property type="molecule type" value="Genomic_DNA"/>
</dbReference>
<feature type="domain" description="Metallo-beta-lactamase" evidence="5">
    <location>
        <begin position="5"/>
        <end position="182"/>
    </location>
</feature>
<dbReference type="InterPro" id="IPR001279">
    <property type="entry name" value="Metallo-B-lactamas"/>
</dbReference>
<evidence type="ECO:0000256" key="1">
    <source>
        <dbReference type="ARBA" id="ARBA00022722"/>
    </source>
</evidence>
<evidence type="ECO:0000256" key="4">
    <source>
        <dbReference type="SAM" id="MobiDB-lite"/>
    </source>
</evidence>
<accession>A0ABR2YA89</accession>